<proteinExistence type="predicted"/>
<gene>
    <name evidence="2" type="ORF">SS50377_12958</name>
    <name evidence="3" type="ORF">SS50377_21964</name>
</gene>
<dbReference type="VEuPathDB" id="GiardiaDB:SS50377_21964"/>
<sequence length="234" mass="27465">MSANTSAQSEANYVPSRLADSTVKIKLQSVQALKEADAQRKRLYALQNKKQSIHQQQQNAWQQVSKIQQQQKEVHTQREYLKTTKIEARTALQEQVRSRMEVQKSIRSTADARKQELLEQKREMVAQQKQEREFLRAYQHQAKIFELQELNRRTEFIRNDIQESQQKVLEAKFQIADQARMKALSEAVQLAERAAHEMEEAENIQKQEEQCRAEIDKELGQKERAKEVMKMTLG</sequence>
<evidence type="ECO:0000256" key="1">
    <source>
        <dbReference type="SAM" id="Coils"/>
    </source>
</evidence>
<keyword evidence="1" id="KW-0175">Coiled coil</keyword>
<dbReference type="Proteomes" id="UP000018208">
    <property type="component" value="Unassembled WGS sequence"/>
</dbReference>
<reference evidence="2 3" key="1">
    <citation type="journal article" date="2014" name="PLoS Genet.">
        <title>The Genome of Spironucleus salmonicida Highlights a Fish Pathogen Adapted to Fluctuating Environments.</title>
        <authorList>
            <person name="Xu F."/>
            <person name="Jerlstrom-Hultqvist J."/>
            <person name="Einarsson E."/>
            <person name="Astvaldsson A."/>
            <person name="Svard S.G."/>
            <person name="Andersson J.O."/>
        </authorList>
    </citation>
    <scope>NUCLEOTIDE SEQUENCE</scope>
    <source>
        <strain evidence="3">ATCC 50377</strain>
    </source>
</reference>
<protein>
    <submittedName>
        <fullName evidence="2">Uncharacterized protein</fullName>
    </submittedName>
</protein>
<dbReference type="EMBL" id="AUWU02000002">
    <property type="protein sequence ID" value="KAH0576400.1"/>
    <property type="molecule type" value="Genomic_DNA"/>
</dbReference>
<keyword evidence="4" id="KW-1185">Reference proteome</keyword>
<feature type="coiled-coil region" evidence="1">
    <location>
        <begin position="147"/>
        <end position="218"/>
    </location>
</feature>
<evidence type="ECO:0000313" key="2">
    <source>
        <dbReference type="EMBL" id="EST47003.1"/>
    </source>
</evidence>
<reference evidence="3" key="2">
    <citation type="submission" date="2020-12" db="EMBL/GenBank/DDBJ databases">
        <title>New Spironucleus salmonicida genome in near-complete chromosomes.</title>
        <authorList>
            <person name="Xu F."/>
            <person name="Kurt Z."/>
            <person name="Jimenez-Gonzalez A."/>
            <person name="Astvaldsson A."/>
            <person name="Andersson J.O."/>
            <person name="Svard S.G."/>
        </authorList>
    </citation>
    <scope>NUCLEOTIDE SEQUENCE</scope>
    <source>
        <strain evidence="3">ATCC 50377</strain>
    </source>
</reference>
<evidence type="ECO:0000313" key="3">
    <source>
        <dbReference type="EMBL" id="KAH0576400.1"/>
    </source>
</evidence>
<dbReference type="AlphaFoldDB" id="V6LRW5"/>
<name>V6LRW5_9EUKA</name>
<organism evidence="2">
    <name type="scientific">Spironucleus salmonicida</name>
    <dbReference type="NCBI Taxonomy" id="348837"/>
    <lineage>
        <taxon>Eukaryota</taxon>
        <taxon>Metamonada</taxon>
        <taxon>Diplomonadida</taxon>
        <taxon>Hexamitidae</taxon>
        <taxon>Hexamitinae</taxon>
        <taxon>Spironucleus</taxon>
    </lineage>
</organism>
<dbReference type="EMBL" id="KI546053">
    <property type="protein sequence ID" value="EST47003.1"/>
    <property type="molecule type" value="Genomic_DNA"/>
</dbReference>
<evidence type="ECO:0000313" key="4">
    <source>
        <dbReference type="Proteomes" id="UP000018208"/>
    </source>
</evidence>
<accession>V6LRW5</accession>